<evidence type="ECO:0000259" key="1">
    <source>
        <dbReference type="Pfam" id="PF00248"/>
    </source>
</evidence>
<dbReference type="Proteomes" id="UP001317742">
    <property type="component" value="Chromosome"/>
</dbReference>
<dbReference type="EMBL" id="AP026709">
    <property type="protein sequence ID" value="BDQ37217.1"/>
    <property type="molecule type" value="Genomic_DNA"/>
</dbReference>
<dbReference type="PRINTS" id="PR00069">
    <property type="entry name" value="ALDKETRDTASE"/>
</dbReference>
<dbReference type="PANTHER" id="PTHR11732">
    <property type="entry name" value="ALDO/KETO REDUCTASE"/>
    <property type="match status" value="1"/>
</dbReference>
<dbReference type="InterPro" id="IPR020471">
    <property type="entry name" value="AKR"/>
</dbReference>
<gene>
    <name evidence="2" type="ORF">SYK_15770</name>
</gene>
<accession>A0ABM8B0D5</accession>
<reference evidence="2 3" key="1">
    <citation type="submission" date="2022-08" db="EMBL/GenBank/DDBJ databases">
        <title>Genome Sequence of the sulphate-reducing bacterium, Pseudodesulfovibrio sp. SYK.</title>
        <authorList>
            <person name="Kondo R."/>
            <person name="Kataoka T."/>
        </authorList>
    </citation>
    <scope>NUCLEOTIDE SEQUENCE [LARGE SCALE GENOMIC DNA]</scope>
    <source>
        <strain evidence="2 3">SYK</strain>
    </source>
</reference>
<dbReference type="Pfam" id="PF00248">
    <property type="entry name" value="Aldo_ket_red"/>
    <property type="match status" value="1"/>
</dbReference>
<dbReference type="InterPro" id="IPR018170">
    <property type="entry name" value="Aldo/ket_reductase_CS"/>
</dbReference>
<dbReference type="InterPro" id="IPR023210">
    <property type="entry name" value="NADP_OxRdtase_dom"/>
</dbReference>
<dbReference type="Gene3D" id="3.20.20.100">
    <property type="entry name" value="NADP-dependent oxidoreductase domain"/>
    <property type="match status" value="1"/>
</dbReference>
<proteinExistence type="predicted"/>
<dbReference type="PROSITE" id="PS00063">
    <property type="entry name" value="ALDOKETO_REDUCTASE_3"/>
    <property type="match status" value="1"/>
</dbReference>
<sequence>MKYLTLHTDSKMPALGLGTWQAAKGEVGQAVSKALSIGYRHIDCAHVYGNETEIGEALTSTRVPRQELWVTSKLWNNSQRPQDVRAALVNSLKRLCLDYLDLYLIHWPVQISHMVMSPQSATDLIPWTTEHALETWGALEECVKEGLVRHIGTSNFSTKKIQILLDNGTIRPAVSQVEMHPYLQQNRMRKFCADNGIIVTGFAPLGSKHRPAHQIKEGEPSLLDHPDIIAIAEKYETTLATILLGWAMTRNTSVIPKSTNPMRLQQNLAAADIVLDEKDMTVIKGLDAGYRFLDGSHWMMEGSSYTSKNLWDGE</sequence>
<dbReference type="SUPFAM" id="SSF51430">
    <property type="entry name" value="NAD(P)-linked oxidoreductase"/>
    <property type="match status" value="1"/>
</dbReference>
<protein>
    <submittedName>
        <fullName evidence="2">Aldehyde reductase</fullName>
    </submittedName>
</protein>
<organism evidence="2 3">
    <name type="scientific">Pseudodesulfovibrio nedwellii</name>
    <dbReference type="NCBI Taxonomy" id="2973072"/>
    <lineage>
        <taxon>Bacteria</taxon>
        <taxon>Pseudomonadati</taxon>
        <taxon>Thermodesulfobacteriota</taxon>
        <taxon>Desulfovibrionia</taxon>
        <taxon>Desulfovibrionales</taxon>
        <taxon>Desulfovibrionaceae</taxon>
    </lineage>
</organism>
<name>A0ABM8B0D5_9BACT</name>
<evidence type="ECO:0000313" key="2">
    <source>
        <dbReference type="EMBL" id="BDQ37217.1"/>
    </source>
</evidence>
<dbReference type="InterPro" id="IPR036812">
    <property type="entry name" value="NAD(P)_OxRdtase_dom_sf"/>
</dbReference>
<keyword evidence="3" id="KW-1185">Reference proteome</keyword>
<feature type="domain" description="NADP-dependent oxidoreductase" evidence="1">
    <location>
        <begin position="15"/>
        <end position="286"/>
    </location>
</feature>
<dbReference type="PROSITE" id="PS00798">
    <property type="entry name" value="ALDOKETO_REDUCTASE_1"/>
    <property type="match status" value="1"/>
</dbReference>
<dbReference type="RefSeq" id="WP_281763077.1">
    <property type="nucleotide sequence ID" value="NZ_AP026709.1"/>
</dbReference>
<dbReference type="PIRSF" id="PIRSF000097">
    <property type="entry name" value="AKR"/>
    <property type="match status" value="1"/>
</dbReference>
<evidence type="ECO:0000313" key="3">
    <source>
        <dbReference type="Proteomes" id="UP001317742"/>
    </source>
</evidence>